<feature type="signal peptide" evidence="2">
    <location>
        <begin position="1"/>
        <end position="21"/>
    </location>
</feature>
<dbReference type="Proteomes" id="UP000664144">
    <property type="component" value="Unassembled WGS sequence"/>
</dbReference>
<proteinExistence type="predicted"/>
<keyword evidence="2" id="KW-0732">Signal</keyword>
<feature type="region of interest" description="Disordered" evidence="1">
    <location>
        <begin position="122"/>
        <end position="149"/>
    </location>
</feature>
<feature type="chain" id="PRO_5037253893" description="Periplasmic heavy metal sensor" evidence="2">
    <location>
        <begin position="22"/>
        <end position="149"/>
    </location>
</feature>
<dbReference type="Gene3D" id="1.20.120.1490">
    <property type="match status" value="1"/>
</dbReference>
<organism evidence="3 4">
    <name type="scientific">Hymenobacter telluris</name>
    <dbReference type="NCBI Taxonomy" id="2816474"/>
    <lineage>
        <taxon>Bacteria</taxon>
        <taxon>Pseudomonadati</taxon>
        <taxon>Bacteroidota</taxon>
        <taxon>Cytophagia</taxon>
        <taxon>Cytophagales</taxon>
        <taxon>Hymenobacteraceae</taxon>
        <taxon>Hymenobacter</taxon>
    </lineage>
</organism>
<evidence type="ECO:0008006" key="5">
    <source>
        <dbReference type="Google" id="ProtNLM"/>
    </source>
</evidence>
<reference evidence="3" key="1">
    <citation type="submission" date="2021-03" db="EMBL/GenBank/DDBJ databases">
        <authorList>
            <person name="Kim M.K."/>
        </authorList>
    </citation>
    <scope>NUCLEOTIDE SEQUENCE</scope>
    <source>
        <strain evidence="3">BT186</strain>
    </source>
</reference>
<evidence type="ECO:0000256" key="2">
    <source>
        <dbReference type="SAM" id="SignalP"/>
    </source>
</evidence>
<evidence type="ECO:0000256" key="1">
    <source>
        <dbReference type="SAM" id="MobiDB-lite"/>
    </source>
</evidence>
<feature type="region of interest" description="Disordered" evidence="1">
    <location>
        <begin position="24"/>
        <end position="47"/>
    </location>
</feature>
<sequence>MKKTLVVLAACLLTAVGAANAQSTDAAPMGRGNRMGQGRGNLTPEQRAEMQTKRLTTQLGLTADQTTKVQAIALAENQELATLRGKYAAADSRQGAGQEMKALRDKYETQLKAVLTPEQLTKYDQLRDERTDNRRDKMKAGGMKQKVKA</sequence>
<evidence type="ECO:0000313" key="4">
    <source>
        <dbReference type="Proteomes" id="UP000664144"/>
    </source>
</evidence>
<dbReference type="AlphaFoldDB" id="A0A939EZL6"/>
<comment type="caution">
    <text evidence="3">The sequence shown here is derived from an EMBL/GenBank/DDBJ whole genome shotgun (WGS) entry which is preliminary data.</text>
</comment>
<feature type="compositionally biased region" description="Basic and acidic residues" evidence="1">
    <location>
        <begin position="124"/>
        <end position="139"/>
    </location>
</feature>
<accession>A0A939EZL6</accession>
<keyword evidence="4" id="KW-1185">Reference proteome</keyword>
<dbReference type="EMBL" id="JAFLQZ010000023">
    <property type="protein sequence ID" value="MBO0360779.1"/>
    <property type="molecule type" value="Genomic_DNA"/>
</dbReference>
<dbReference type="RefSeq" id="WP_206986691.1">
    <property type="nucleotide sequence ID" value="NZ_JAFLQZ010000023.1"/>
</dbReference>
<name>A0A939EZL6_9BACT</name>
<gene>
    <name evidence="3" type="ORF">J0X19_22660</name>
</gene>
<evidence type="ECO:0000313" key="3">
    <source>
        <dbReference type="EMBL" id="MBO0360779.1"/>
    </source>
</evidence>
<protein>
    <recommendedName>
        <fullName evidence="5">Periplasmic heavy metal sensor</fullName>
    </recommendedName>
</protein>